<organism evidence="2 3">
    <name type="scientific">Ectocarpus siliculosus</name>
    <name type="common">Brown alga</name>
    <name type="synonym">Conferva siliculosa</name>
    <dbReference type="NCBI Taxonomy" id="2880"/>
    <lineage>
        <taxon>Eukaryota</taxon>
        <taxon>Sar</taxon>
        <taxon>Stramenopiles</taxon>
        <taxon>Ochrophyta</taxon>
        <taxon>PX clade</taxon>
        <taxon>Phaeophyceae</taxon>
        <taxon>Ectocarpales</taxon>
        <taxon>Ectocarpaceae</taxon>
        <taxon>Ectocarpus</taxon>
    </lineage>
</organism>
<keyword evidence="1" id="KW-1133">Transmembrane helix</keyword>
<evidence type="ECO:0000313" key="2">
    <source>
        <dbReference type="EMBL" id="CBN77674.1"/>
    </source>
</evidence>
<protein>
    <submittedName>
        <fullName evidence="2">Uncharacterized protein</fullName>
    </submittedName>
</protein>
<sequence length="93" mass="10152">MDNFYADCDGVTTPDGLYFDPDNAIEGEWSDKVKAQIKIATERCGCDAANRLAPLRGMAGFGMPLSSVGLVLMTSLVTWSTAFFLLRPSYDHP</sequence>
<keyword evidence="1" id="KW-0812">Transmembrane</keyword>
<gene>
    <name evidence="2" type="ORF">Esi_0061_0091</name>
</gene>
<keyword evidence="1" id="KW-0472">Membrane</keyword>
<dbReference type="EMBL" id="FN648830">
    <property type="protein sequence ID" value="CBN77674.1"/>
    <property type="molecule type" value="Genomic_DNA"/>
</dbReference>
<keyword evidence="3" id="KW-1185">Reference proteome</keyword>
<proteinExistence type="predicted"/>
<name>D8LR01_ECTSI</name>
<evidence type="ECO:0000256" key="1">
    <source>
        <dbReference type="SAM" id="Phobius"/>
    </source>
</evidence>
<reference evidence="2 3" key="1">
    <citation type="journal article" date="2010" name="Nature">
        <title>The Ectocarpus genome and the independent evolution of multicellularity in brown algae.</title>
        <authorList>
            <person name="Cock J.M."/>
            <person name="Sterck L."/>
            <person name="Rouze P."/>
            <person name="Scornet D."/>
            <person name="Allen A.E."/>
            <person name="Amoutzias G."/>
            <person name="Anthouard V."/>
            <person name="Artiguenave F."/>
            <person name="Aury J.M."/>
            <person name="Badger J.H."/>
            <person name="Beszteri B."/>
            <person name="Billiau K."/>
            <person name="Bonnet E."/>
            <person name="Bothwell J.H."/>
            <person name="Bowler C."/>
            <person name="Boyen C."/>
            <person name="Brownlee C."/>
            <person name="Carrano C.J."/>
            <person name="Charrier B."/>
            <person name="Cho G.Y."/>
            <person name="Coelho S.M."/>
            <person name="Collen J."/>
            <person name="Corre E."/>
            <person name="Da Silva C."/>
            <person name="Delage L."/>
            <person name="Delaroque N."/>
            <person name="Dittami S.M."/>
            <person name="Doulbeau S."/>
            <person name="Elias M."/>
            <person name="Farnham G."/>
            <person name="Gachon C.M."/>
            <person name="Gschloessl B."/>
            <person name="Heesch S."/>
            <person name="Jabbari K."/>
            <person name="Jubin C."/>
            <person name="Kawai H."/>
            <person name="Kimura K."/>
            <person name="Kloareg B."/>
            <person name="Kupper F.C."/>
            <person name="Lang D."/>
            <person name="Le Bail A."/>
            <person name="Leblanc C."/>
            <person name="Lerouge P."/>
            <person name="Lohr M."/>
            <person name="Lopez P.J."/>
            <person name="Martens C."/>
            <person name="Maumus F."/>
            <person name="Michel G."/>
            <person name="Miranda-Saavedra D."/>
            <person name="Morales J."/>
            <person name="Moreau H."/>
            <person name="Motomura T."/>
            <person name="Nagasato C."/>
            <person name="Napoli C.A."/>
            <person name="Nelson D.R."/>
            <person name="Nyvall-Collen P."/>
            <person name="Peters A.F."/>
            <person name="Pommier C."/>
            <person name="Potin P."/>
            <person name="Poulain J."/>
            <person name="Quesneville H."/>
            <person name="Read B."/>
            <person name="Rensing S.A."/>
            <person name="Ritter A."/>
            <person name="Rousvoal S."/>
            <person name="Samanta M."/>
            <person name="Samson G."/>
            <person name="Schroeder D.C."/>
            <person name="Segurens B."/>
            <person name="Strittmatter M."/>
            <person name="Tonon T."/>
            <person name="Tregear J.W."/>
            <person name="Valentin K."/>
            <person name="von Dassow P."/>
            <person name="Yamagishi T."/>
            <person name="Van de Peer Y."/>
            <person name="Wincker P."/>
        </authorList>
    </citation>
    <scope>NUCLEOTIDE SEQUENCE [LARGE SCALE GENOMIC DNA]</scope>
    <source>
        <strain evidence="3">Ec32 / CCAP1310/4</strain>
    </source>
</reference>
<dbReference type="InParanoid" id="D8LR01"/>
<dbReference type="OrthoDB" id="196072at2759"/>
<feature type="transmembrane region" description="Helical" evidence="1">
    <location>
        <begin position="65"/>
        <end position="86"/>
    </location>
</feature>
<dbReference type="EMBL" id="FN649743">
    <property type="protein sequence ID" value="CBN77674.1"/>
    <property type="molecule type" value="Genomic_DNA"/>
</dbReference>
<evidence type="ECO:0000313" key="3">
    <source>
        <dbReference type="Proteomes" id="UP000002630"/>
    </source>
</evidence>
<dbReference type="Proteomes" id="UP000002630">
    <property type="component" value="Linkage Group LG18"/>
</dbReference>
<accession>D8LR01</accession>
<dbReference type="AlphaFoldDB" id="D8LR01"/>